<accession>Q1IPY1</accession>
<dbReference type="EMBL" id="CP000360">
    <property type="protein sequence ID" value="ABF41069.1"/>
    <property type="molecule type" value="Genomic_DNA"/>
</dbReference>
<dbReference type="KEGG" id="aba:Acid345_2068"/>
<organism evidence="1 2">
    <name type="scientific">Koribacter versatilis (strain Ellin345)</name>
    <dbReference type="NCBI Taxonomy" id="204669"/>
    <lineage>
        <taxon>Bacteria</taxon>
        <taxon>Pseudomonadati</taxon>
        <taxon>Acidobacteriota</taxon>
        <taxon>Terriglobia</taxon>
        <taxon>Terriglobales</taxon>
        <taxon>Candidatus Korobacteraceae</taxon>
        <taxon>Candidatus Korobacter</taxon>
    </lineage>
</organism>
<name>Q1IPY1_KORVE</name>
<dbReference type="AlphaFoldDB" id="Q1IPY1"/>
<protein>
    <submittedName>
        <fullName evidence="1">Uncharacterized protein</fullName>
    </submittedName>
</protein>
<keyword evidence="2" id="KW-1185">Reference proteome</keyword>
<sequence length="265" mass="30690">MHQRATLRYIMGKAAVTRPANTSLSIASVPVVFDVPARFVGIDAEFRLRKESAVLRGDDQRALKERNWRSLREDLLTMGIGDQQSRKDAARLLQDLGYRLLLDDDCWLREWTPEHVTSVILKTLRECRADIELLLFGDYAHLRGDAVARARRYLATHPSQFNPRMERILLGLADGVNQPAFFTFASGKPETHVVLHHPLRALLLLTHLERSLGTRYSRCAWRDCERVFRKRTASQLCCCAEHRNRERQQRYRENQNKYDGKGKHA</sequence>
<proteinExistence type="predicted"/>
<dbReference type="EnsemblBacteria" id="ABF41069">
    <property type="protein sequence ID" value="ABF41069"/>
    <property type="gene ID" value="Acid345_2068"/>
</dbReference>
<dbReference type="Proteomes" id="UP000002432">
    <property type="component" value="Chromosome"/>
</dbReference>
<evidence type="ECO:0000313" key="2">
    <source>
        <dbReference type="Proteomes" id="UP000002432"/>
    </source>
</evidence>
<gene>
    <name evidence="1" type="ordered locus">Acid345_2068</name>
</gene>
<evidence type="ECO:0000313" key="1">
    <source>
        <dbReference type="EMBL" id="ABF41069.1"/>
    </source>
</evidence>
<reference evidence="1 2" key="1">
    <citation type="journal article" date="2009" name="Appl. Environ. Microbiol.">
        <title>Three genomes from the phylum Acidobacteria provide insight into the lifestyles of these microorganisms in soils.</title>
        <authorList>
            <person name="Ward N.L."/>
            <person name="Challacombe J.F."/>
            <person name="Janssen P.H."/>
            <person name="Henrissat B."/>
            <person name="Coutinho P.M."/>
            <person name="Wu M."/>
            <person name="Xie G."/>
            <person name="Haft D.H."/>
            <person name="Sait M."/>
            <person name="Badger J."/>
            <person name="Barabote R.D."/>
            <person name="Bradley B."/>
            <person name="Brettin T.S."/>
            <person name="Brinkac L.M."/>
            <person name="Bruce D."/>
            <person name="Creasy T."/>
            <person name="Daugherty S.C."/>
            <person name="Davidsen T.M."/>
            <person name="DeBoy R.T."/>
            <person name="Detter J.C."/>
            <person name="Dodson R.J."/>
            <person name="Durkin A.S."/>
            <person name="Ganapathy A."/>
            <person name="Gwinn-Giglio M."/>
            <person name="Han C.S."/>
            <person name="Khouri H."/>
            <person name="Kiss H."/>
            <person name="Kothari S.P."/>
            <person name="Madupu R."/>
            <person name="Nelson K.E."/>
            <person name="Nelson W.C."/>
            <person name="Paulsen I."/>
            <person name="Penn K."/>
            <person name="Ren Q."/>
            <person name="Rosovitz M.J."/>
            <person name="Selengut J.D."/>
            <person name="Shrivastava S."/>
            <person name="Sullivan S.A."/>
            <person name="Tapia R."/>
            <person name="Thompson L.S."/>
            <person name="Watkins K.L."/>
            <person name="Yang Q."/>
            <person name="Yu C."/>
            <person name="Zafar N."/>
            <person name="Zhou L."/>
            <person name="Kuske C.R."/>
        </authorList>
    </citation>
    <scope>NUCLEOTIDE SEQUENCE [LARGE SCALE GENOMIC DNA]</scope>
    <source>
        <strain evidence="1 2">Ellin345</strain>
    </source>
</reference>
<dbReference type="HOGENOM" id="CLU_1048812_0_0_0"/>
<dbReference type="STRING" id="204669.Acid345_2068"/>